<comment type="subcellular location">
    <subcellularLocation>
        <location evidence="14">Postsynaptic cell membrane</location>
        <topology evidence="14">Multi-pass membrane protein</topology>
    </subcellularLocation>
</comment>
<dbReference type="GO" id="GO:0045211">
    <property type="term" value="C:postsynaptic membrane"/>
    <property type="evidence" value="ECO:0007669"/>
    <property type="project" value="UniProtKB-SubCell"/>
</dbReference>
<feature type="disulfide bond" evidence="17">
    <location>
        <begin position="658"/>
        <end position="716"/>
    </location>
</feature>
<dbReference type="Pfam" id="PF00060">
    <property type="entry name" value="Lig_chan"/>
    <property type="match status" value="1"/>
</dbReference>
<keyword evidence="13" id="KW-0407">Ion channel</keyword>
<feature type="binding site" evidence="15">
    <location>
        <position position="423"/>
    </location>
    <ligand>
        <name>L-glutamate</name>
        <dbReference type="ChEBI" id="CHEBI:29985"/>
    </ligand>
</feature>
<evidence type="ECO:0000256" key="8">
    <source>
        <dbReference type="ARBA" id="ARBA00023136"/>
    </source>
</evidence>
<dbReference type="Gene3D" id="1.10.287.70">
    <property type="match status" value="1"/>
</dbReference>
<dbReference type="InterPro" id="IPR001320">
    <property type="entry name" value="Iontro_rcpt_C"/>
</dbReference>
<evidence type="ECO:0000256" key="15">
    <source>
        <dbReference type="PIRSR" id="PIRSR601508-1"/>
    </source>
</evidence>
<name>A0A9R1U2F9_9HYME</name>
<keyword evidence="11" id="KW-0628">Postsynaptic cell membrane</keyword>
<evidence type="ECO:0000313" key="23">
    <source>
        <dbReference type="Proteomes" id="UP000694866"/>
    </source>
</evidence>
<dbReference type="GO" id="GO:0015276">
    <property type="term" value="F:ligand-gated monoatomic ion channel activity"/>
    <property type="evidence" value="ECO:0007669"/>
    <property type="project" value="InterPro"/>
</dbReference>
<dbReference type="SMART" id="SM00079">
    <property type="entry name" value="PBPe"/>
    <property type="match status" value="1"/>
</dbReference>
<evidence type="ECO:0000256" key="19">
    <source>
        <dbReference type="SAM" id="Phobius"/>
    </source>
</evidence>
<dbReference type="Proteomes" id="UP000694866">
    <property type="component" value="Unplaced"/>
</dbReference>
<evidence type="ECO:0000256" key="12">
    <source>
        <dbReference type="ARBA" id="ARBA00023286"/>
    </source>
</evidence>
<evidence type="ECO:0000256" key="2">
    <source>
        <dbReference type="ARBA" id="ARBA00022448"/>
    </source>
</evidence>
<dbReference type="InterPro" id="IPR001508">
    <property type="entry name" value="Iono_Glu_rcpt_met"/>
</dbReference>
<dbReference type="PRINTS" id="PR00177">
    <property type="entry name" value="NMDARECEPTOR"/>
</dbReference>
<proteinExistence type="inferred from homology"/>
<dbReference type="InterPro" id="IPR015683">
    <property type="entry name" value="Ionotropic_Glu_rcpt"/>
</dbReference>
<evidence type="ECO:0000256" key="17">
    <source>
        <dbReference type="PIRSR" id="PIRSR601508-3"/>
    </source>
</evidence>
<dbReference type="Gene3D" id="3.40.50.2300">
    <property type="match status" value="2"/>
</dbReference>
<keyword evidence="9" id="KW-0675">Receptor</keyword>
<feature type="binding site" evidence="15">
    <location>
        <position position="428"/>
    </location>
    <ligand>
        <name>L-glutamate</name>
        <dbReference type="ChEBI" id="CHEBI:29985"/>
    </ligand>
</feature>
<keyword evidence="10" id="KW-0325">Glycoprotein</keyword>
<evidence type="ECO:0000313" key="24">
    <source>
        <dbReference type="RefSeq" id="XP_011304726.1"/>
    </source>
</evidence>
<accession>A0A9R1U2F9</accession>
<keyword evidence="7" id="KW-0406">Ion transport</keyword>
<dbReference type="RefSeq" id="XP_011304726.1">
    <property type="nucleotide sequence ID" value="XM_011306424.1"/>
</dbReference>
<dbReference type="PANTHER" id="PTHR18966">
    <property type="entry name" value="IONOTROPIC GLUTAMATE RECEPTOR"/>
    <property type="match status" value="1"/>
</dbReference>
<comment type="similarity">
    <text evidence="1">Belongs to the glutamate-gated ion channel (TC 1.A.10.1) family.</text>
</comment>
<evidence type="ECO:0000256" key="11">
    <source>
        <dbReference type="ARBA" id="ARBA00023257"/>
    </source>
</evidence>
<evidence type="ECO:0000256" key="9">
    <source>
        <dbReference type="ARBA" id="ARBA00023170"/>
    </source>
</evidence>
<evidence type="ECO:0000256" key="5">
    <source>
        <dbReference type="ARBA" id="ARBA00022989"/>
    </source>
</evidence>
<keyword evidence="2" id="KW-0813">Transport</keyword>
<feature type="transmembrane region" description="Helical" evidence="19">
    <location>
        <begin position="543"/>
        <end position="566"/>
    </location>
</feature>
<keyword evidence="4 19" id="KW-0812">Transmembrane</keyword>
<evidence type="ECO:0000256" key="3">
    <source>
        <dbReference type="ARBA" id="ARBA00022475"/>
    </source>
</evidence>
<dbReference type="InterPro" id="IPR019594">
    <property type="entry name" value="Glu/Gly-bd"/>
</dbReference>
<feature type="chain" id="PRO_5040392108" evidence="20">
    <location>
        <begin position="23"/>
        <end position="829"/>
    </location>
</feature>
<feature type="binding site" evidence="15">
    <location>
        <position position="646"/>
    </location>
    <ligand>
        <name>L-glutamate</name>
        <dbReference type="ChEBI" id="CHEBI:29985"/>
    </ligand>
</feature>
<dbReference type="FunFam" id="3.40.190.10:FF:000178">
    <property type="entry name" value="Glutamate receptor subunit"/>
    <property type="match status" value="1"/>
</dbReference>
<keyword evidence="12" id="KW-1071">Ligand-gated ion channel</keyword>
<dbReference type="FunFam" id="1.10.287.70:FF:000010">
    <property type="entry name" value="Putative glutamate receptor ionotropic kainate 1"/>
    <property type="match status" value="1"/>
</dbReference>
<dbReference type="Pfam" id="PF10613">
    <property type="entry name" value="Lig_chan-Glu_bd"/>
    <property type="match status" value="1"/>
</dbReference>
<dbReference type="Gene3D" id="3.40.190.10">
    <property type="entry name" value="Periplasmic binding protein-like II"/>
    <property type="match status" value="2"/>
</dbReference>
<dbReference type="InterPro" id="IPR001828">
    <property type="entry name" value="ANF_lig-bd_rcpt"/>
</dbReference>
<evidence type="ECO:0000259" key="22">
    <source>
        <dbReference type="SMART" id="SM00918"/>
    </source>
</evidence>
<feature type="binding site" evidence="15">
    <location>
        <position position="596"/>
    </location>
    <ligand>
        <name>L-glutamate</name>
        <dbReference type="ChEBI" id="CHEBI:29985"/>
    </ligand>
</feature>
<dbReference type="Pfam" id="PF01094">
    <property type="entry name" value="ANF_receptor"/>
    <property type="match status" value="1"/>
</dbReference>
<dbReference type="SUPFAM" id="SSF53822">
    <property type="entry name" value="Periplasmic binding protein-like I"/>
    <property type="match status" value="1"/>
</dbReference>
<keyword evidence="8 19" id="KW-0472">Membrane</keyword>
<evidence type="ECO:0000256" key="7">
    <source>
        <dbReference type="ARBA" id="ARBA00023065"/>
    </source>
</evidence>
<keyword evidence="20" id="KW-0732">Signal</keyword>
<keyword evidence="5 19" id="KW-1133">Transmembrane helix</keyword>
<dbReference type="CDD" id="cd06382">
    <property type="entry name" value="PBP1_iGluR_Kainate"/>
    <property type="match status" value="1"/>
</dbReference>
<evidence type="ECO:0000256" key="10">
    <source>
        <dbReference type="ARBA" id="ARBA00023180"/>
    </source>
</evidence>
<dbReference type="InterPro" id="IPR028082">
    <property type="entry name" value="Peripla_BP_I"/>
</dbReference>
<evidence type="ECO:0000256" key="16">
    <source>
        <dbReference type="PIRSR" id="PIRSR601508-2"/>
    </source>
</evidence>
<evidence type="ECO:0000256" key="1">
    <source>
        <dbReference type="ARBA" id="ARBA00008685"/>
    </source>
</evidence>
<feature type="transmembrane region" description="Helical" evidence="19">
    <location>
        <begin position="468"/>
        <end position="486"/>
    </location>
</feature>
<evidence type="ECO:0000256" key="14">
    <source>
        <dbReference type="ARBA" id="ARBA00034104"/>
    </source>
</evidence>
<dbReference type="OrthoDB" id="5984008at2759"/>
<dbReference type="SMART" id="SM00918">
    <property type="entry name" value="Lig_chan-Glu_bd"/>
    <property type="match status" value="1"/>
</dbReference>
<dbReference type="SUPFAM" id="SSF53850">
    <property type="entry name" value="Periplasmic binding protein-like II"/>
    <property type="match status" value="1"/>
</dbReference>
<dbReference type="GeneID" id="105267516"/>
<evidence type="ECO:0000259" key="21">
    <source>
        <dbReference type="SMART" id="SM00079"/>
    </source>
</evidence>
<dbReference type="GO" id="GO:0038023">
    <property type="term" value="F:signaling receptor activity"/>
    <property type="evidence" value="ECO:0007669"/>
    <property type="project" value="InterPro"/>
</dbReference>
<protein>
    <submittedName>
        <fullName evidence="24">Glutamate receptor ionotropic, kainate 2-like isoform X2</fullName>
    </submittedName>
</protein>
<keyword evidence="6" id="KW-0770">Synapse</keyword>
<reference evidence="24" key="1">
    <citation type="submission" date="2025-08" db="UniProtKB">
        <authorList>
            <consortium name="RefSeq"/>
        </authorList>
    </citation>
    <scope>IDENTIFICATION</scope>
    <source>
        <strain evidence="24">USDA-PBARC FA_bdor</strain>
        <tissue evidence="24">Whole organism</tissue>
    </source>
</reference>
<evidence type="ECO:0000256" key="4">
    <source>
        <dbReference type="ARBA" id="ARBA00022692"/>
    </source>
</evidence>
<dbReference type="AlphaFoldDB" id="A0A9R1U2F9"/>
<dbReference type="FunFam" id="3.40.190.10:FF:000061">
    <property type="entry name" value="Glutamate receptor, ionotropic kainate"/>
    <property type="match status" value="1"/>
</dbReference>
<keyword evidence="17" id="KW-1015">Disulfide bond</keyword>
<feature type="site" description="Crucial to convey clamshell closure to channel opening" evidence="16">
    <location>
        <position position="573"/>
    </location>
</feature>
<keyword evidence="3" id="KW-1003">Cell membrane</keyword>
<evidence type="ECO:0000256" key="6">
    <source>
        <dbReference type="ARBA" id="ARBA00023018"/>
    </source>
</evidence>
<gene>
    <name evidence="24" type="primary">LOC105267516</name>
</gene>
<feature type="region of interest" description="Disordered" evidence="18">
    <location>
        <begin position="792"/>
        <end position="814"/>
    </location>
</feature>
<organism evidence="23 24">
    <name type="scientific">Fopius arisanus</name>
    <dbReference type="NCBI Taxonomy" id="64838"/>
    <lineage>
        <taxon>Eukaryota</taxon>
        <taxon>Metazoa</taxon>
        <taxon>Ecdysozoa</taxon>
        <taxon>Arthropoda</taxon>
        <taxon>Hexapoda</taxon>
        <taxon>Insecta</taxon>
        <taxon>Pterygota</taxon>
        <taxon>Neoptera</taxon>
        <taxon>Endopterygota</taxon>
        <taxon>Hymenoptera</taxon>
        <taxon>Apocrita</taxon>
        <taxon>Ichneumonoidea</taxon>
        <taxon>Braconidae</taxon>
        <taxon>Opiinae</taxon>
        <taxon>Fopius</taxon>
    </lineage>
</organism>
<feature type="signal peptide" evidence="20">
    <location>
        <begin position="1"/>
        <end position="22"/>
    </location>
</feature>
<sequence length="829" mass="92720">MKMVMVFNNLILLVIVVPLVLATRKKITIGGLFHDDDMSRKAFAISIEDVNIMRRNLTEELPNIFFVADTPSLSGDTFDISQSVCSLVYDGIAAIIGPHDKSMSAHVQSMCDTMDIPNIITRWDSDSFRMKAVNLYPHANTLSQIFPDLVMEFKWKSFTIIYDNIDSLIRMDKLLERWDPKGYPITLRHLGDGPNFRQILKKIKNSGEKNLVIDCSFEILEQVLLQSQQVGLLSERHKILISSLDLQALNLEPFQYSGANITGIRLVDPHDDELQHLFSDVPYKMGIEDLSKMSLHSALVYDAVQLFARAFKHFEDAATGHARTLKCDGVDSWEYGSTLSNFIRSLDPYNMLKKSATMKTGNDRYEGFAIDIIHELSKTLHFNYTLVEQVDKNTGKPDANGKWSGMLGKIISGDADLAITDITITAAREKVVDFTMPFLNLGISILFRKPSKAAPSLFSFLSPMAGDVWLYLIGAYTLTSTLLFLIGRMCPAEWNNPHPCIKEPTELENQFTLPNAFSFTIGAIMQQGSDVAPIGTSTRMLAIAWWFFSLIIANSYIANLAAFLVVETSVRPIKSAEDLANLNGFIKYGAKKDGATYQFFKDSNHSTYVKMYNYMKAHLDDVMTDSNEAGSKRVIEEDGKYAFLMESASIAYVSQRECNLTQIGDPLDTKGYGIAMKKGFKDRDKLNTAVLQMQESGLLAQLKDKWWKEKRGGGKCTAETSSSSPAELTLDNVGGVFLVLGVGIAVSIVLSVLEMLHAVFVTSLREKVSFKQVLKQELKFIMQLKRTVKPVRCRRSSHSTREETSARGSTPSYNVMPNVIAVSHGENYS</sequence>
<keyword evidence="23" id="KW-1185">Reference proteome</keyword>
<evidence type="ECO:0000256" key="20">
    <source>
        <dbReference type="SAM" id="SignalP"/>
    </source>
</evidence>
<evidence type="ECO:0000256" key="13">
    <source>
        <dbReference type="ARBA" id="ARBA00023303"/>
    </source>
</evidence>
<evidence type="ECO:0000256" key="18">
    <source>
        <dbReference type="SAM" id="MobiDB-lite"/>
    </source>
</evidence>
<feature type="site" description="Interaction with the cone snail toxin Con-ikot-ikot" evidence="16">
    <location>
        <position position="601"/>
    </location>
</feature>
<feature type="transmembrane region" description="Helical" evidence="19">
    <location>
        <begin position="733"/>
        <end position="761"/>
    </location>
</feature>
<feature type="domain" description="Ionotropic glutamate receptor C-terminal" evidence="21">
    <location>
        <begin position="338"/>
        <end position="709"/>
    </location>
</feature>
<feature type="domain" description="Ionotropic glutamate receptor L-glutamate and glycine-binding" evidence="22">
    <location>
        <begin position="348"/>
        <end position="412"/>
    </location>
</feature>